<reference evidence="1 2" key="1">
    <citation type="submission" date="2018-01" db="EMBL/GenBank/DDBJ databases">
        <title>Whole genome analyses suggest that Burkholderia sensu lato contains two further novel genera in the rhizoxinica-symbiotica group Mycetohabitans gen. nov., and Trinickia gen. nov.: implications for the evolution of diazotrophy and nodulation in the Burkholderiaceae.</title>
        <authorList>
            <person name="Estrada-de los Santos P."/>
            <person name="Palmer M."/>
            <person name="Chavez-Ramirez B."/>
            <person name="Beukes C."/>
            <person name="Steenkamp E.T."/>
            <person name="Hirsch A.M."/>
            <person name="Manyaka P."/>
            <person name="Maluk M."/>
            <person name="Lafos M."/>
            <person name="Crook M."/>
            <person name="Gross E."/>
            <person name="Simon M.F."/>
            <person name="Bueno dos Reis Junior F."/>
            <person name="Poole P.S."/>
            <person name="Venter S.N."/>
            <person name="James E.K."/>
        </authorList>
    </citation>
    <scope>NUCLEOTIDE SEQUENCE [LARGE SCALE GENOMIC DNA]</scope>
    <source>
        <strain evidence="1 2">WSM 3937</strain>
    </source>
</reference>
<organism evidence="1 2">
    <name type="scientific">Paraburkholderia rhynchosiae</name>
    <dbReference type="NCBI Taxonomy" id="487049"/>
    <lineage>
        <taxon>Bacteria</taxon>
        <taxon>Pseudomonadati</taxon>
        <taxon>Pseudomonadota</taxon>
        <taxon>Betaproteobacteria</taxon>
        <taxon>Burkholderiales</taxon>
        <taxon>Burkholderiaceae</taxon>
        <taxon>Paraburkholderia</taxon>
    </lineage>
</organism>
<sequence>MSSIYRHVSNVPLRPHSEVRQTRTVVAVESRRVLPESTLSGRLLVAKMQRQDLGVKQTFAGNPPSRKT</sequence>
<comment type="caution">
    <text evidence="1">The sequence shown here is derived from an EMBL/GenBank/DDBJ whole genome shotgun (WGS) entry which is preliminary data.</text>
</comment>
<accession>A0ABX4UTV6</accession>
<keyword evidence="2" id="KW-1185">Reference proteome</keyword>
<dbReference type="Proteomes" id="UP000235659">
    <property type="component" value="Unassembled WGS sequence"/>
</dbReference>
<name>A0ABX4UTV6_9BURK</name>
<gene>
    <name evidence="1" type="ORF">C0Z16_34875</name>
</gene>
<evidence type="ECO:0000313" key="2">
    <source>
        <dbReference type="Proteomes" id="UP000235659"/>
    </source>
</evidence>
<protein>
    <submittedName>
        <fullName evidence="1">Uncharacterized protein</fullName>
    </submittedName>
</protein>
<dbReference type="EMBL" id="PNXY01000055">
    <property type="protein sequence ID" value="PMS20207.1"/>
    <property type="molecule type" value="Genomic_DNA"/>
</dbReference>
<proteinExistence type="predicted"/>
<evidence type="ECO:0000313" key="1">
    <source>
        <dbReference type="EMBL" id="PMS20207.1"/>
    </source>
</evidence>